<organism evidence="1 2">
    <name type="scientific">Rhododendron molle</name>
    <name type="common">Chinese azalea</name>
    <name type="synonym">Azalea mollis</name>
    <dbReference type="NCBI Taxonomy" id="49168"/>
    <lineage>
        <taxon>Eukaryota</taxon>
        <taxon>Viridiplantae</taxon>
        <taxon>Streptophyta</taxon>
        <taxon>Embryophyta</taxon>
        <taxon>Tracheophyta</taxon>
        <taxon>Spermatophyta</taxon>
        <taxon>Magnoliopsida</taxon>
        <taxon>eudicotyledons</taxon>
        <taxon>Gunneridae</taxon>
        <taxon>Pentapetalae</taxon>
        <taxon>asterids</taxon>
        <taxon>Ericales</taxon>
        <taxon>Ericaceae</taxon>
        <taxon>Ericoideae</taxon>
        <taxon>Rhodoreae</taxon>
        <taxon>Rhododendron</taxon>
    </lineage>
</organism>
<dbReference type="EMBL" id="CM046396">
    <property type="protein sequence ID" value="KAI8539265.1"/>
    <property type="molecule type" value="Genomic_DNA"/>
</dbReference>
<gene>
    <name evidence="1" type="ORF">RHMOL_Rhmol09G0168600</name>
</gene>
<dbReference type="Proteomes" id="UP001062846">
    <property type="component" value="Chromosome 9"/>
</dbReference>
<reference evidence="1" key="1">
    <citation type="submission" date="2022-02" db="EMBL/GenBank/DDBJ databases">
        <title>Plant Genome Project.</title>
        <authorList>
            <person name="Zhang R.-G."/>
        </authorList>
    </citation>
    <scope>NUCLEOTIDE SEQUENCE</scope>
    <source>
        <strain evidence="1">AT1</strain>
    </source>
</reference>
<proteinExistence type="predicted"/>
<comment type="caution">
    <text evidence="1">The sequence shown here is derived from an EMBL/GenBank/DDBJ whole genome shotgun (WGS) entry which is preliminary data.</text>
</comment>
<name>A0ACC0MEJ2_RHOML</name>
<accession>A0ACC0MEJ2</accession>
<keyword evidence="2" id="KW-1185">Reference proteome</keyword>
<protein>
    <submittedName>
        <fullName evidence="1">Uncharacterized protein</fullName>
    </submittedName>
</protein>
<evidence type="ECO:0000313" key="2">
    <source>
        <dbReference type="Proteomes" id="UP001062846"/>
    </source>
</evidence>
<sequence length="163" mass="18667">MWISQSYRLFAQASVLMGTLFNGRVEGPTKEKKEDAEKNESVEMSKNAQFRAIKPSPSILSFVEDNFLGRRRLIELRRAGYNTELSAPLDNIPSSTSIERERIEEPVKEYVSTRVGLKQVCLLIDTKWGMKPRVHELIDLMERYGSICLLVFTLGSSDAYYCH</sequence>
<evidence type="ECO:0000313" key="1">
    <source>
        <dbReference type="EMBL" id="KAI8539265.1"/>
    </source>
</evidence>